<dbReference type="PANTHER" id="PTHR18966">
    <property type="entry name" value="IONOTROPIC GLUTAMATE RECEPTOR"/>
    <property type="match status" value="1"/>
</dbReference>
<organism evidence="18 19">
    <name type="scientific">Tagetes erecta</name>
    <name type="common">African marigold</name>
    <dbReference type="NCBI Taxonomy" id="13708"/>
    <lineage>
        <taxon>Eukaryota</taxon>
        <taxon>Viridiplantae</taxon>
        <taxon>Streptophyta</taxon>
        <taxon>Embryophyta</taxon>
        <taxon>Tracheophyta</taxon>
        <taxon>Spermatophyta</taxon>
        <taxon>Magnoliopsida</taxon>
        <taxon>eudicotyledons</taxon>
        <taxon>Gunneridae</taxon>
        <taxon>Pentapetalae</taxon>
        <taxon>asterids</taxon>
        <taxon>campanulids</taxon>
        <taxon>Asterales</taxon>
        <taxon>Asteraceae</taxon>
        <taxon>Asteroideae</taxon>
        <taxon>Heliantheae alliance</taxon>
        <taxon>Tageteae</taxon>
        <taxon>Tagetes</taxon>
    </lineage>
</organism>
<keyword evidence="11 13" id="KW-1071">Ligand-gated ion channel</keyword>
<keyword evidence="10" id="KW-0325">Glycoprotein</keyword>
<keyword evidence="7 13" id="KW-0406">Ion transport</keyword>
<keyword evidence="8 13" id="KW-0472">Membrane</keyword>
<dbReference type="FunFam" id="3.40.190.10:FF:000054">
    <property type="entry name" value="Glutamate receptor"/>
    <property type="match status" value="1"/>
</dbReference>
<comment type="subcellular location">
    <subcellularLocation>
        <location evidence="1">Membrane</location>
        <topology evidence="1">Multi-pass membrane protein</topology>
    </subcellularLocation>
</comment>
<feature type="domain" description="Ionotropic glutamate receptor C-terminal" evidence="17">
    <location>
        <begin position="428"/>
        <end position="775"/>
    </location>
</feature>
<evidence type="ECO:0000256" key="4">
    <source>
        <dbReference type="ARBA" id="ARBA00022692"/>
    </source>
</evidence>
<evidence type="ECO:0000256" key="12">
    <source>
        <dbReference type="ARBA" id="ARBA00023303"/>
    </source>
</evidence>
<dbReference type="InterPro" id="IPR028082">
    <property type="entry name" value="Peripla_BP_I"/>
</dbReference>
<evidence type="ECO:0000256" key="5">
    <source>
        <dbReference type="ARBA" id="ARBA00022729"/>
    </source>
</evidence>
<dbReference type="SUPFAM" id="SSF53850">
    <property type="entry name" value="Periplasmic binding protein-like II"/>
    <property type="match status" value="1"/>
</dbReference>
<feature type="disulfide bond" evidence="14">
    <location>
        <begin position="722"/>
        <end position="779"/>
    </location>
</feature>
<dbReference type="GO" id="GO:0016020">
    <property type="term" value="C:membrane"/>
    <property type="evidence" value="ECO:0007669"/>
    <property type="project" value="UniProtKB-SubCell"/>
</dbReference>
<dbReference type="InterPro" id="IPR001828">
    <property type="entry name" value="ANF_lig-bd_rcpt"/>
</dbReference>
<dbReference type="Gene3D" id="3.40.50.2300">
    <property type="match status" value="2"/>
</dbReference>
<evidence type="ECO:0000256" key="3">
    <source>
        <dbReference type="ARBA" id="ARBA00022448"/>
    </source>
</evidence>
<evidence type="ECO:0000313" key="18">
    <source>
        <dbReference type="EMBL" id="KAK1422060.1"/>
    </source>
</evidence>
<evidence type="ECO:0000256" key="9">
    <source>
        <dbReference type="ARBA" id="ARBA00023170"/>
    </source>
</evidence>
<comment type="caution">
    <text evidence="18">The sequence shown here is derived from an EMBL/GenBank/DDBJ whole genome shotgun (WGS) entry which is preliminary data.</text>
</comment>
<dbReference type="InterPro" id="IPR015683">
    <property type="entry name" value="Ionotropic_Glu_rcpt"/>
</dbReference>
<evidence type="ECO:0000256" key="14">
    <source>
        <dbReference type="PIRSR" id="PIRSR037090-50"/>
    </source>
</evidence>
<proteinExistence type="inferred from homology"/>
<protein>
    <recommendedName>
        <fullName evidence="13">Glutamate receptor</fullName>
    </recommendedName>
</protein>
<keyword evidence="19" id="KW-1185">Reference proteome</keyword>
<sequence length="956" mass="106924">MQRPNMLLLLIIINNLIILTNGSGTIEIGIGVILDMETSVGKTITSSINMALQDFYRTRNQNHTTKIKPYFRDISSDRVQAANAAIQLIKDVKVMAIIGPRLSSQADFVVDIGNKANVPILSLATTPSLSPKENPYFIRVSRASSSQAKPISELIQSFGWREVVLVYQHGDFGTGFIPSLSEALLSVGVQIKSPVVISSDDDISDQLGSLKTKQTRVFVVHLLPDLASSFFKKAKQAGMMEKEYAWIITDVVTSLLNSTDIDSMQGVVGVKPNIPISDELKRFEERFKRNNPRQSMNVYGLWSYDTVYALAMALDRIGAATTFHSQKQKPVTDLDAIGISKLGPTLLSEVNKTNFKGLSGDFSLVGGQLQSSDYEIVNIVGEEIKPVYLWTGSNKNMRNLDIIWPGGSDRHHAPAGWEIPATKDSKLIIGYPAIGGFPEFIQFDNVTNHVKGFCIDVFEAVMNELTLPHPPSYNYSAYPIKQSATSGSYKTLVEQIYFQKYDVVVGDVTIRADRSNYVDFTLPYTESGVSMIAPIKKDDRKNAWIFMRPLETQLWLTTCAFFIYTGVVVWVLEHQVNKEFRGRPYKQVGMIFWFSFSTLVFAHKEKMISNLSRFVVIVWVFVVIVLQSSYIASLTSMLTLQQLQPGVMDIHDLIRLGDNVGYKEGSFVEQMLKDMGFRESKLKPYDGLEEYDKALSKGTKNGGVSAVFDELPYLNLFLARHCNTNKYIMVGPTYKTAGFGFAFPKGSPLLPLVSKALLQVTETKLKNISDTWLGQKADCSEQSDGSGYRSGQLSLDSFWGLFLIAGASSTSALILYLFIFLYENKEMLMSDASVRQKLYAIAQNFQQEKQEESKQTASHVPPNDHDDVLVIEHNVTSPPTPENHQASDDDDDDDDDGDEAEATNVHDDVCISHLLFHSFSIFLLQSYIELRESIHNELEEEEEEPVNSKNKQLLVV</sequence>
<keyword evidence="14" id="KW-1015">Disulfide bond</keyword>
<feature type="compositionally biased region" description="Acidic residues" evidence="15">
    <location>
        <begin position="888"/>
        <end position="901"/>
    </location>
</feature>
<dbReference type="FunFam" id="3.40.190.10:FF:000217">
    <property type="entry name" value="Glutamate receptor"/>
    <property type="match status" value="1"/>
</dbReference>
<gene>
    <name evidence="18" type="ORF">QVD17_24922</name>
</gene>
<keyword evidence="9 13" id="KW-0675">Receptor</keyword>
<dbReference type="CDD" id="cd19990">
    <property type="entry name" value="PBP1_GABAb_receptor_plant"/>
    <property type="match status" value="1"/>
</dbReference>
<feature type="region of interest" description="Disordered" evidence="15">
    <location>
        <begin position="874"/>
        <end position="901"/>
    </location>
</feature>
<dbReference type="Proteomes" id="UP001229421">
    <property type="component" value="Unassembled WGS sequence"/>
</dbReference>
<accession>A0AAD8KFL8</accession>
<keyword evidence="5" id="KW-0732">Signal</keyword>
<evidence type="ECO:0000256" key="1">
    <source>
        <dbReference type="ARBA" id="ARBA00004141"/>
    </source>
</evidence>
<dbReference type="InterPro" id="IPR017103">
    <property type="entry name" value="Iontropic_Glu_rcpt_pln"/>
</dbReference>
<evidence type="ECO:0000256" key="8">
    <source>
        <dbReference type="ARBA" id="ARBA00023136"/>
    </source>
</evidence>
<keyword evidence="12 13" id="KW-0407">Ion channel</keyword>
<dbReference type="FunFam" id="3.40.50.2300:FF:000188">
    <property type="entry name" value="Glutamate receptor"/>
    <property type="match status" value="1"/>
</dbReference>
<evidence type="ECO:0000256" key="11">
    <source>
        <dbReference type="ARBA" id="ARBA00023286"/>
    </source>
</evidence>
<evidence type="ECO:0000256" key="10">
    <source>
        <dbReference type="ARBA" id="ARBA00023180"/>
    </source>
</evidence>
<name>A0AAD8KFL8_TARER</name>
<keyword evidence="4 16" id="KW-0812">Transmembrane</keyword>
<dbReference type="Gene3D" id="1.10.287.70">
    <property type="match status" value="1"/>
</dbReference>
<dbReference type="Gene3D" id="3.40.190.10">
    <property type="entry name" value="Periplasmic binding protein-like II"/>
    <property type="match status" value="1"/>
</dbReference>
<evidence type="ECO:0000256" key="15">
    <source>
        <dbReference type="SAM" id="MobiDB-lite"/>
    </source>
</evidence>
<dbReference type="Pfam" id="PF10613">
    <property type="entry name" value="Lig_chan-Glu_bd"/>
    <property type="match status" value="1"/>
</dbReference>
<dbReference type="SUPFAM" id="SSF53822">
    <property type="entry name" value="Periplasmic binding protein-like I"/>
    <property type="match status" value="1"/>
</dbReference>
<dbReference type="Pfam" id="PF01094">
    <property type="entry name" value="ANF_receptor"/>
    <property type="match status" value="1"/>
</dbReference>
<dbReference type="GO" id="GO:0015276">
    <property type="term" value="F:ligand-gated monoatomic ion channel activity"/>
    <property type="evidence" value="ECO:0007669"/>
    <property type="project" value="InterPro"/>
</dbReference>
<evidence type="ECO:0000313" key="19">
    <source>
        <dbReference type="Proteomes" id="UP001229421"/>
    </source>
</evidence>
<evidence type="ECO:0000256" key="7">
    <source>
        <dbReference type="ARBA" id="ARBA00023065"/>
    </source>
</evidence>
<evidence type="ECO:0000256" key="6">
    <source>
        <dbReference type="ARBA" id="ARBA00022989"/>
    </source>
</evidence>
<dbReference type="Pfam" id="PF00060">
    <property type="entry name" value="Lig_chan"/>
    <property type="match status" value="1"/>
</dbReference>
<dbReference type="EMBL" id="JAUHHV010000006">
    <property type="protein sequence ID" value="KAK1422060.1"/>
    <property type="molecule type" value="Genomic_DNA"/>
</dbReference>
<dbReference type="SMART" id="SM00079">
    <property type="entry name" value="PBPe"/>
    <property type="match status" value="1"/>
</dbReference>
<dbReference type="PIRSF" id="PIRSF037090">
    <property type="entry name" value="Iontro_Glu-like_rcpt_pln"/>
    <property type="match status" value="1"/>
</dbReference>
<reference evidence="18" key="1">
    <citation type="journal article" date="2023" name="bioRxiv">
        <title>Improved chromosome-level genome assembly for marigold (Tagetes erecta).</title>
        <authorList>
            <person name="Jiang F."/>
            <person name="Yuan L."/>
            <person name="Wang S."/>
            <person name="Wang H."/>
            <person name="Xu D."/>
            <person name="Wang A."/>
            <person name="Fan W."/>
        </authorList>
    </citation>
    <scope>NUCLEOTIDE SEQUENCE</scope>
    <source>
        <strain evidence="18">WSJ</strain>
        <tissue evidence="18">Leaf</tissue>
    </source>
</reference>
<feature type="transmembrane region" description="Helical" evidence="16">
    <location>
        <begin position="554"/>
        <end position="572"/>
    </location>
</feature>
<dbReference type="AlphaFoldDB" id="A0AAD8KFL8"/>
<keyword evidence="3 13" id="KW-0813">Transport</keyword>
<feature type="transmembrane region" description="Helical" evidence="16">
    <location>
        <begin position="798"/>
        <end position="822"/>
    </location>
</feature>
<evidence type="ECO:0000256" key="2">
    <source>
        <dbReference type="ARBA" id="ARBA00008685"/>
    </source>
</evidence>
<comment type="similarity">
    <text evidence="2 13">Belongs to the glutamate-gated ion channel (TC 1.A.10.1) family.</text>
</comment>
<feature type="transmembrane region" description="Helical" evidence="16">
    <location>
        <begin position="614"/>
        <end position="632"/>
    </location>
</feature>
<evidence type="ECO:0000259" key="17">
    <source>
        <dbReference type="SMART" id="SM00079"/>
    </source>
</evidence>
<dbReference type="InterPro" id="IPR019594">
    <property type="entry name" value="Glu/Gly-bd"/>
</dbReference>
<comment type="function">
    <text evidence="13">Glutamate-gated receptor that probably acts as non-selective cation channel.</text>
</comment>
<keyword evidence="6 16" id="KW-1133">Transmembrane helix</keyword>
<feature type="transmembrane region" description="Helical" evidence="16">
    <location>
        <begin position="6"/>
        <end position="34"/>
    </location>
</feature>
<evidence type="ECO:0000256" key="16">
    <source>
        <dbReference type="SAM" id="Phobius"/>
    </source>
</evidence>
<feature type="transmembrane region" description="Helical" evidence="16">
    <location>
        <begin position="584"/>
        <end position="602"/>
    </location>
</feature>
<dbReference type="InterPro" id="IPR001320">
    <property type="entry name" value="Iontro_rcpt_C"/>
</dbReference>
<dbReference type="InterPro" id="IPR044440">
    <property type="entry name" value="GABAb_receptor_plant_PBP1"/>
</dbReference>
<dbReference type="CDD" id="cd13686">
    <property type="entry name" value="GluR_Plant"/>
    <property type="match status" value="1"/>
</dbReference>
<evidence type="ECO:0000256" key="13">
    <source>
        <dbReference type="PIRNR" id="PIRNR037090"/>
    </source>
</evidence>
<dbReference type="FunFam" id="1.10.287.70:FF:000037">
    <property type="entry name" value="Glutamate receptor"/>
    <property type="match status" value="1"/>
</dbReference>